<proteinExistence type="predicted"/>
<organism evidence="2 3">
    <name type="scientific">Rotaria sordida</name>
    <dbReference type="NCBI Taxonomy" id="392033"/>
    <lineage>
        <taxon>Eukaryota</taxon>
        <taxon>Metazoa</taxon>
        <taxon>Spiralia</taxon>
        <taxon>Gnathifera</taxon>
        <taxon>Rotifera</taxon>
        <taxon>Eurotatoria</taxon>
        <taxon>Bdelloidea</taxon>
        <taxon>Philodinida</taxon>
        <taxon>Philodinidae</taxon>
        <taxon>Rotaria</taxon>
    </lineage>
</organism>
<name>A0A814L7U2_9BILA</name>
<protein>
    <submittedName>
        <fullName evidence="2">Uncharacterized protein</fullName>
    </submittedName>
</protein>
<sequence>MATGIKPCQAEDNEKCKNEARAYCYHCCRDLCLDHLTQHAQLIDALTRSTLEDYFIILTNLSTHLQSLTISTKILNEPFLKIEQWRIDAYHQIDNIVEKKFQEIRIKIEEYRQIFDTIRNEQLDKVIRYKQKIAELFRKTQVTNKDMSNLNKSIEQIQNDSNIFNKHSIEVLLNRPLIHSINIQMQLNDWKPPSPLSSSSSLSSSTVSSIIHQLEFHLKYVRLSGIVTCHYVLVEVNGTIGDLIDQFIMKENKLIIDKCKRDYFLATEINQYRVRRRFTNDIQLKTIFNKIDELILYETPFELNTYNLQQYCLILCQLQDGLPWNIKFGLPILLNVPRFQCQGRDVINALDKILNICFPLMINNNIHYEVRIVSDNYQITTATILNELADEVIDDHLLMADNAILVVNLINNSQLSIQKQITDLARLDGTLKNNNDKWKKNRK</sequence>
<dbReference type="EMBL" id="CAJNOH010000281">
    <property type="protein sequence ID" value="CAF0982393.1"/>
    <property type="molecule type" value="Genomic_DNA"/>
</dbReference>
<evidence type="ECO:0000313" key="3">
    <source>
        <dbReference type="Proteomes" id="UP000663870"/>
    </source>
</evidence>
<keyword evidence="3" id="KW-1185">Reference proteome</keyword>
<dbReference type="Proteomes" id="UP000663854">
    <property type="component" value="Unassembled WGS sequence"/>
</dbReference>
<dbReference type="Proteomes" id="UP000663870">
    <property type="component" value="Unassembled WGS sequence"/>
</dbReference>
<dbReference type="AlphaFoldDB" id="A0A814L7U2"/>
<gene>
    <name evidence="2" type="ORF">JXQ802_LOCUS17104</name>
    <name evidence="1" type="ORF">PYM288_LOCUS13685</name>
</gene>
<reference evidence="2" key="1">
    <citation type="submission" date="2021-02" db="EMBL/GenBank/DDBJ databases">
        <authorList>
            <person name="Nowell W R."/>
        </authorList>
    </citation>
    <scope>NUCLEOTIDE SEQUENCE</scope>
</reference>
<accession>A0A814L7U2</accession>
<evidence type="ECO:0000313" key="2">
    <source>
        <dbReference type="EMBL" id="CAF1059740.1"/>
    </source>
</evidence>
<comment type="caution">
    <text evidence="2">The sequence shown here is derived from an EMBL/GenBank/DDBJ whole genome shotgun (WGS) entry which is preliminary data.</text>
</comment>
<evidence type="ECO:0000313" key="1">
    <source>
        <dbReference type="EMBL" id="CAF0982393.1"/>
    </source>
</evidence>
<dbReference type="EMBL" id="CAJNOL010000427">
    <property type="protein sequence ID" value="CAF1059740.1"/>
    <property type="molecule type" value="Genomic_DNA"/>
</dbReference>